<name>A0ABP9FVU7_9SPHI</name>
<feature type="signal peptide" evidence="2">
    <location>
        <begin position="1"/>
        <end position="21"/>
    </location>
</feature>
<dbReference type="Proteomes" id="UP001501436">
    <property type="component" value="Unassembled WGS sequence"/>
</dbReference>
<evidence type="ECO:0000313" key="4">
    <source>
        <dbReference type="Proteomes" id="UP001501436"/>
    </source>
</evidence>
<keyword evidence="2" id="KW-0732">Signal</keyword>
<dbReference type="EMBL" id="BAABJI010000002">
    <property type="protein sequence ID" value="GAA4918308.1"/>
    <property type="molecule type" value="Genomic_DNA"/>
</dbReference>
<evidence type="ECO:0000256" key="1">
    <source>
        <dbReference type="SAM" id="MobiDB-lite"/>
    </source>
</evidence>
<comment type="caution">
    <text evidence="3">The sequence shown here is derived from an EMBL/GenBank/DDBJ whole genome shotgun (WGS) entry which is preliminary data.</text>
</comment>
<dbReference type="SUPFAM" id="SSF160574">
    <property type="entry name" value="BT0923-like"/>
    <property type="match status" value="1"/>
</dbReference>
<sequence length="130" mass="13588">MKKIILSVAFLGLIGVVNANAQNTSTTQPAASQQQPAQQTQQDSTAAGANGAAATATAGATAQEVKTPVKVEELPEAVKTTLKSDAVKEYTAVDASLVKAGTAEYYIINLKKGDDLRFVKLDKDGRPVKQ</sequence>
<dbReference type="RefSeq" id="WP_345331293.1">
    <property type="nucleotide sequence ID" value="NZ_BAABJI010000002.1"/>
</dbReference>
<evidence type="ECO:0000313" key="3">
    <source>
        <dbReference type="EMBL" id="GAA4918308.1"/>
    </source>
</evidence>
<reference evidence="4" key="1">
    <citation type="journal article" date="2019" name="Int. J. Syst. Evol. Microbiol.">
        <title>The Global Catalogue of Microorganisms (GCM) 10K type strain sequencing project: providing services to taxonomists for standard genome sequencing and annotation.</title>
        <authorList>
            <consortium name="The Broad Institute Genomics Platform"/>
            <consortium name="The Broad Institute Genome Sequencing Center for Infectious Disease"/>
            <person name="Wu L."/>
            <person name="Ma J."/>
        </authorList>
    </citation>
    <scope>NUCLEOTIDE SEQUENCE [LARGE SCALE GENOMIC DNA]</scope>
    <source>
        <strain evidence="4">JCM 18283</strain>
    </source>
</reference>
<proteinExistence type="predicted"/>
<feature type="chain" id="PRO_5045785777" description="PepSY domain-containing protein" evidence="2">
    <location>
        <begin position="22"/>
        <end position="130"/>
    </location>
</feature>
<gene>
    <name evidence="3" type="ORF">GCM10023313_22450</name>
</gene>
<accession>A0ABP9FVU7</accession>
<feature type="region of interest" description="Disordered" evidence="1">
    <location>
        <begin position="24"/>
        <end position="70"/>
    </location>
</feature>
<organism evidence="3 4">
    <name type="scientific">Mucilaginibacter defluvii</name>
    <dbReference type="NCBI Taxonomy" id="1196019"/>
    <lineage>
        <taxon>Bacteria</taxon>
        <taxon>Pseudomonadati</taxon>
        <taxon>Bacteroidota</taxon>
        <taxon>Sphingobacteriia</taxon>
        <taxon>Sphingobacteriales</taxon>
        <taxon>Sphingobacteriaceae</taxon>
        <taxon>Mucilaginibacter</taxon>
    </lineage>
</organism>
<feature type="compositionally biased region" description="Low complexity" evidence="1">
    <location>
        <begin position="24"/>
        <end position="62"/>
    </location>
</feature>
<protein>
    <recommendedName>
        <fullName evidence="5">PepSY domain-containing protein</fullName>
    </recommendedName>
</protein>
<evidence type="ECO:0000256" key="2">
    <source>
        <dbReference type="SAM" id="SignalP"/>
    </source>
</evidence>
<keyword evidence="4" id="KW-1185">Reference proteome</keyword>
<dbReference type="Gene3D" id="3.10.450.360">
    <property type="match status" value="1"/>
</dbReference>
<evidence type="ECO:0008006" key="5">
    <source>
        <dbReference type="Google" id="ProtNLM"/>
    </source>
</evidence>